<keyword evidence="2" id="KW-0732">Signal</keyword>
<dbReference type="InterPro" id="IPR008258">
    <property type="entry name" value="Transglycosylase_SLT_dom_1"/>
</dbReference>
<dbReference type="GO" id="GO:0016020">
    <property type="term" value="C:membrane"/>
    <property type="evidence" value="ECO:0007669"/>
    <property type="project" value="InterPro"/>
</dbReference>
<reference evidence="4 5" key="1">
    <citation type="submission" date="2015-11" db="EMBL/GenBank/DDBJ databases">
        <title>Genomic analysis of 38 Legionella species identifies large and diverse effector repertoires.</title>
        <authorList>
            <person name="Burstein D."/>
            <person name="Amaro F."/>
            <person name="Zusman T."/>
            <person name="Lifshitz Z."/>
            <person name="Cohen O."/>
            <person name="Gilbert J.A."/>
            <person name="Pupko T."/>
            <person name="Shuman H.A."/>
            <person name="Segal G."/>
        </authorList>
    </citation>
    <scope>NUCLEOTIDE SEQUENCE [LARGE SCALE GENOMIC DNA]</scope>
    <source>
        <strain evidence="4 5">Bercovier 4</strain>
    </source>
</reference>
<dbReference type="SUPFAM" id="SSF48435">
    <property type="entry name" value="Bacterial muramidases"/>
    <property type="match status" value="1"/>
</dbReference>
<keyword evidence="5" id="KW-1185">Reference proteome</keyword>
<feature type="domain" description="Transglycosylase SLT" evidence="3">
    <location>
        <begin position="441"/>
        <end position="551"/>
    </location>
</feature>
<dbReference type="InterPro" id="IPR023346">
    <property type="entry name" value="Lysozyme-like_dom_sf"/>
</dbReference>
<dbReference type="Pfam" id="PF01464">
    <property type="entry name" value="SLT"/>
    <property type="match status" value="1"/>
</dbReference>
<dbReference type="Gene3D" id="1.25.20.10">
    <property type="entry name" value="Bacterial muramidases"/>
    <property type="match status" value="1"/>
</dbReference>
<dbReference type="CDD" id="cd13401">
    <property type="entry name" value="Slt70-like"/>
    <property type="match status" value="1"/>
</dbReference>
<evidence type="ECO:0000259" key="3">
    <source>
        <dbReference type="Pfam" id="PF01464"/>
    </source>
</evidence>
<dbReference type="Gene3D" id="1.10.530.10">
    <property type="match status" value="1"/>
</dbReference>
<accession>A0A0W0V506</accession>
<evidence type="ECO:0000256" key="1">
    <source>
        <dbReference type="ARBA" id="ARBA00007734"/>
    </source>
</evidence>
<dbReference type="InterPro" id="IPR000189">
    <property type="entry name" value="Transglyc_AS"/>
</dbReference>
<evidence type="ECO:0000313" key="5">
    <source>
        <dbReference type="Proteomes" id="UP000054761"/>
    </source>
</evidence>
<dbReference type="PATRIC" id="fig|454.4.peg.2550"/>
<dbReference type="GO" id="GO:0000270">
    <property type="term" value="P:peptidoglycan metabolic process"/>
    <property type="evidence" value="ECO:0007669"/>
    <property type="project" value="InterPro"/>
</dbReference>
<dbReference type="PROSITE" id="PS00922">
    <property type="entry name" value="TRANSGLYCOSYLASE"/>
    <property type="match status" value="1"/>
</dbReference>
<evidence type="ECO:0000313" key="4">
    <source>
        <dbReference type="EMBL" id="KTD14989.1"/>
    </source>
</evidence>
<sequence>MKKILITIGVMWFLMLPCAFSSQAYLDRFLAYREWNQNLPEAAAATTPFLSFIREDTPLANKLREKWLYHLAEKKDWPAYHRYYRDSEDTSLQCYAEIAKHHMGEKKEALKQAKSLWLVGESQPAACDELFSLLLHSEDFDESLITRRIILALEKRNLQLARYLLKQYKEPRLQDAKTLFIIYRDPTKIAHLETGELHDDFYLYGLKRMVARNMDQAIQYWRHVKTKKLLSESQQQSFLAHLALYKAIRGHDDTYEWFRKVEPANYNDSLLDWQIRFALKRQNWAQVQQLIAHFGVKNELCWQYWLARSLEAQGQKSKAKALYQELAKTRHYYGFLASLKLNQSFYFDNENPVIDMSLLKVYQPFLEHIKTQYHSNKKLEASRLLNDFISELPKNEASALTYWVAYELEWPGKSVYLSNVYEALNNQLTLRFPLSYRETVNNFARNYTIRPEFIYAIIRQESAFRPDVTSRAGARGLMQIMPGTAKMVAKKENISYQNQQQLFSLRKNINIGVAYLQLLSKRFNRHPLLIAAAYNAGPEQVNYWLKNHPPKAVDVWIETLPWHETRNYLKNVIAFYAVYQYRLQKKPDLREFMAPI</sequence>
<proteinExistence type="inferred from homology"/>
<dbReference type="GO" id="GO:0004553">
    <property type="term" value="F:hydrolase activity, hydrolyzing O-glycosyl compounds"/>
    <property type="evidence" value="ECO:0007669"/>
    <property type="project" value="InterPro"/>
</dbReference>
<dbReference type="SUPFAM" id="SSF53955">
    <property type="entry name" value="Lysozyme-like"/>
    <property type="match status" value="1"/>
</dbReference>
<protein>
    <submittedName>
        <fullName evidence="4">Soluble lytic murein transglycosylase</fullName>
    </submittedName>
</protein>
<dbReference type="EMBL" id="LNYH01000147">
    <property type="protein sequence ID" value="KTD14989.1"/>
    <property type="molecule type" value="Genomic_DNA"/>
</dbReference>
<organism evidence="4 5">
    <name type="scientific">Legionella israelensis</name>
    <dbReference type="NCBI Taxonomy" id="454"/>
    <lineage>
        <taxon>Bacteria</taxon>
        <taxon>Pseudomonadati</taxon>
        <taxon>Pseudomonadota</taxon>
        <taxon>Gammaproteobacteria</taxon>
        <taxon>Legionellales</taxon>
        <taxon>Legionellaceae</taxon>
        <taxon>Legionella</taxon>
    </lineage>
</organism>
<dbReference type="OrthoDB" id="92254at2"/>
<dbReference type="AlphaFoldDB" id="A0A0W0V506"/>
<dbReference type="GO" id="GO:0042597">
    <property type="term" value="C:periplasmic space"/>
    <property type="evidence" value="ECO:0007669"/>
    <property type="project" value="InterPro"/>
</dbReference>
<evidence type="ECO:0000256" key="2">
    <source>
        <dbReference type="ARBA" id="ARBA00022729"/>
    </source>
</evidence>
<comment type="similarity">
    <text evidence="1">Belongs to the transglycosylase Slt family.</text>
</comment>
<dbReference type="InterPro" id="IPR008939">
    <property type="entry name" value="Lytic_TGlycosylase_superhlx_U"/>
</dbReference>
<name>A0A0W0V506_9GAMM</name>
<dbReference type="STRING" id="454.Lisr_2334"/>
<dbReference type="PANTHER" id="PTHR37423">
    <property type="entry name" value="SOLUBLE LYTIC MUREIN TRANSGLYCOSYLASE-RELATED"/>
    <property type="match status" value="1"/>
</dbReference>
<comment type="caution">
    <text evidence="4">The sequence shown here is derived from an EMBL/GenBank/DDBJ whole genome shotgun (WGS) entry which is preliminary data.</text>
</comment>
<dbReference type="GO" id="GO:0008933">
    <property type="term" value="F:peptidoglycan lytic transglycosylase activity"/>
    <property type="evidence" value="ECO:0007669"/>
    <property type="project" value="InterPro"/>
</dbReference>
<gene>
    <name evidence="4" type="ORF">Lisr_2334</name>
</gene>
<dbReference type="PANTHER" id="PTHR37423:SF5">
    <property type="entry name" value="SOLUBLE LYTIC MUREIN TRANSGLYCOSYLASE"/>
    <property type="match status" value="1"/>
</dbReference>
<dbReference type="RefSeq" id="WP_058502624.1">
    <property type="nucleotide sequence ID" value="NZ_CAAAJA010000002.1"/>
</dbReference>
<dbReference type="Proteomes" id="UP000054761">
    <property type="component" value="Unassembled WGS sequence"/>
</dbReference>